<name>A0ACB8A722_9AGAM</name>
<accession>A0ACB8A722</accession>
<gene>
    <name evidence="1" type="ORF">BJ138DRAFT_1012076</name>
</gene>
<comment type="caution">
    <text evidence="1">The sequence shown here is derived from an EMBL/GenBank/DDBJ whole genome shotgun (WGS) entry which is preliminary data.</text>
</comment>
<dbReference type="Proteomes" id="UP000790377">
    <property type="component" value="Unassembled WGS sequence"/>
</dbReference>
<organism evidence="1 2">
    <name type="scientific">Hygrophoropsis aurantiaca</name>
    <dbReference type="NCBI Taxonomy" id="72124"/>
    <lineage>
        <taxon>Eukaryota</taxon>
        <taxon>Fungi</taxon>
        <taxon>Dikarya</taxon>
        <taxon>Basidiomycota</taxon>
        <taxon>Agaricomycotina</taxon>
        <taxon>Agaricomycetes</taxon>
        <taxon>Agaricomycetidae</taxon>
        <taxon>Boletales</taxon>
        <taxon>Coniophorineae</taxon>
        <taxon>Hygrophoropsidaceae</taxon>
        <taxon>Hygrophoropsis</taxon>
    </lineage>
</organism>
<sequence>QCSRFLDRQEKQRFFQLYTTLKTAGAPLINEMALEANLMAIHYPESTWIDAILPEERRISTRKRGSVFDNIRSHISSDNSTAILLTLKPHYPELSIHDACDLFSLPDLLPALGDYFGGRSYLQRGGRRVSAGRCSLQFSHVRVWTKFRMQQYSTQNPLVVAPPQTVQAAPRGPSLPFGRANIVLIAHESGDLTSDLLSERYLVAQVRTILQPITDSPGPVLLYVQFFDFSNAHFAIVNGVRIVVPAPMVEMFLVKRRFRSNDQPLGDIVPMDSVRQVLQLVPKFGSSDVSEEMTCDNVLDVCREFYVNNFANKETFHAILNLQ</sequence>
<evidence type="ECO:0000313" key="1">
    <source>
        <dbReference type="EMBL" id="KAH7908791.1"/>
    </source>
</evidence>
<feature type="non-terminal residue" evidence="1">
    <location>
        <position position="1"/>
    </location>
</feature>
<protein>
    <submittedName>
        <fullName evidence="1">Uncharacterized protein</fullName>
    </submittedName>
</protein>
<keyword evidence="2" id="KW-1185">Reference proteome</keyword>
<dbReference type="EMBL" id="MU267798">
    <property type="protein sequence ID" value="KAH7908791.1"/>
    <property type="molecule type" value="Genomic_DNA"/>
</dbReference>
<evidence type="ECO:0000313" key="2">
    <source>
        <dbReference type="Proteomes" id="UP000790377"/>
    </source>
</evidence>
<proteinExistence type="predicted"/>
<reference evidence="1" key="1">
    <citation type="journal article" date="2021" name="New Phytol.">
        <title>Evolutionary innovations through gain and loss of genes in the ectomycorrhizal Boletales.</title>
        <authorList>
            <person name="Wu G."/>
            <person name="Miyauchi S."/>
            <person name="Morin E."/>
            <person name="Kuo A."/>
            <person name="Drula E."/>
            <person name="Varga T."/>
            <person name="Kohler A."/>
            <person name="Feng B."/>
            <person name="Cao Y."/>
            <person name="Lipzen A."/>
            <person name="Daum C."/>
            <person name="Hundley H."/>
            <person name="Pangilinan J."/>
            <person name="Johnson J."/>
            <person name="Barry K."/>
            <person name="LaButti K."/>
            <person name="Ng V."/>
            <person name="Ahrendt S."/>
            <person name="Min B."/>
            <person name="Choi I.G."/>
            <person name="Park H."/>
            <person name="Plett J.M."/>
            <person name="Magnuson J."/>
            <person name="Spatafora J.W."/>
            <person name="Nagy L.G."/>
            <person name="Henrissat B."/>
            <person name="Grigoriev I.V."/>
            <person name="Yang Z.L."/>
            <person name="Xu J."/>
            <person name="Martin F.M."/>
        </authorList>
    </citation>
    <scope>NUCLEOTIDE SEQUENCE</scope>
    <source>
        <strain evidence="1">ATCC 28755</strain>
    </source>
</reference>